<keyword evidence="4" id="KW-1185">Reference proteome</keyword>
<dbReference type="AlphaFoldDB" id="Q7UEB0"/>
<proteinExistence type="predicted"/>
<protein>
    <recommendedName>
        <fullName evidence="2">Pyrrolo-quinoline quinone repeat domain-containing protein</fullName>
    </recommendedName>
</protein>
<evidence type="ECO:0000313" key="3">
    <source>
        <dbReference type="EMBL" id="CAD79138.1"/>
    </source>
</evidence>
<dbReference type="Gene3D" id="2.130.10.10">
    <property type="entry name" value="YVTN repeat-like/Quinoprotein amine dehydrogenase"/>
    <property type="match status" value="2"/>
</dbReference>
<accession>Q7UEB0</accession>
<evidence type="ECO:0000256" key="1">
    <source>
        <dbReference type="SAM" id="MobiDB-lite"/>
    </source>
</evidence>
<feature type="domain" description="Pyrrolo-quinoline quinone repeat" evidence="2">
    <location>
        <begin position="125"/>
        <end position="371"/>
    </location>
</feature>
<reference evidence="3 4" key="1">
    <citation type="journal article" date="2003" name="Proc. Natl. Acad. Sci. U.S.A.">
        <title>Complete genome sequence of the marine planctomycete Pirellula sp. strain 1.</title>
        <authorList>
            <person name="Gloeckner F.O."/>
            <person name="Kube M."/>
            <person name="Bauer M."/>
            <person name="Teeling H."/>
            <person name="Lombardot T."/>
            <person name="Ludwig W."/>
            <person name="Gade D."/>
            <person name="Beck A."/>
            <person name="Borzym K."/>
            <person name="Heitmann K."/>
            <person name="Rabus R."/>
            <person name="Schlesner H."/>
            <person name="Amann R."/>
            <person name="Reinhardt R."/>
        </authorList>
    </citation>
    <scope>NUCLEOTIDE SEQUENCE [LARGE SCALE GENOMIC DNA]</scope>
    <source>
        <strain evidence="4">DSM 10527 / NCIMB 13988 / SH1</strain>
    </source>
</reference>
<dbReference type="EMBL" id="BX294153">
    <property type="protein sequence ID" value="CAD79138.1"/>
    <property type="molecule type" value="Genomic_DNA"/>
</dbReference>
<feature type="region of interest" description="Disordered" evidence="1">
    <location>
        <begin position="369"/>
        <end position="436"/>
    </location>
</feature>
<feature type="compositionally biased region" description="Gly residues" evidence="1">
    <location>
        <begin position="416"/>
        <end position="434"/>
    </location>
</feature>
<organism evidence="3 4">
    <name type="scientific">Rhodopirellula baltica (strain DSM 10527 / NCIMB 13988 / SH1)</name>
    <dbReference type="NCBI Taxonomy" id="243090"/>
    <lineage>
        <taxon>Bacteria</taxon>
        <taxon>Pseudomonadati</taxon>
        <taxon>Planctomycetota</taxon>
        <taxon>Planctomycetia</taxon>
        <taxon>Pirellulales</taxon>
        <taxon>Pirellulaceae</taxon>
        <taxon>Rhodopirellula</taxon>
    </lineage>
</organism>
<dbReference type="SMART" id="SM00564">
    <property type="entry name" value="PQQ"/>
    <property type="match status" value="4"/>
</dbReference>
<dbReference type="InterPro" id="IPR015943">
    <property type="entry name" value="WD40/YVTN_repeat-like_dom_sf"/>
</dbReference>
<dbReference type="InterPro" id="IPR018391">
    <property type="entry name" value="PQQ_b-propeller_rpt"/>
</dbReference>
<name>Q7UEB0_RHOBA</name>
<gene>
    <name evidence="3" type="ordered locus">RB11463</name>
</gene>
<feature type="compositionally biased region" description="Basic and acidic residues" evidence="1">
    <location>
        <begin position="393"/>
        <end position="415"/>
    </location>
</feature>
<evidence type="ECO:0000313" key="4">
    <source>
        <dbReference type="Proteomes" id="UP000001025"/>
    </source>
</evidence>
<dbReference type="InterPro" id="IPR002372">
    <property type="entry name" value="PQQ_rpt_dom"/>
</dbReference>
<feature type="region of interest" description="Disordered" evidence="1">
    <location>
        <begin position="1"/>
        <end position="29"/>
    </location>
</feature>
<dbReference type="InterPro" id="IPR011047">
    <property type="entry name" value="Quinoprotein_ADH-like_sf"/>
</dbReference>
<dbReference type="OrthoDB" id="244732at2"/>
<dbReference type="HOGENOM" id="CLU_027480_2_1_0"/>
<dbReference type="eggNOG" id="COG1520">
    <property type="taxonomic scope" value="Bacteria"/>
</dbReference>
<dbReference type="EnsemblBacteria" id="CAD79138">
    <property type="protein sequence ID" value="CAD79138"/>
    <property type="gene ID" value="RB11463"/>
</dbReference>
<dbReference type="Pfam" id="PF13360">
    <property type="entry name" value="PQQ_2"/>
    <property type="match status" value="1"/>
</dbReference>
<dbReference type="PANTHER" id="PTHR34512">
    <property type="entry name" value="CELL SURFACE PROTEIN"/>
    <property type="match status" value="1"/>
</dbReference>
<dbReference type="STRING" id="243090.RB11463"/>
<dbReference type="SUPFAM" id="SSF50998">
    <property type="entry name" value="Quinoprotein alcohol dehydrogenase-like"/>
    <property type="match status" value="1"/>
</dbReference>
<dbReference type="PATRIC" id="fig|243090.15.peg.5549"/>
<dbReference type="PANTHER" id="PTHR34512:SF30">
    <property type="entry name" value="OUTER MEMBRANE PROTEIN ASSEMBLY FACTOR BAMB"/>
    <property type="match status" value="1"/>
</dbReference>
<evidence type="ECO:0000259" key="2">
    <source>
        <dbReference type="Pfam" id="PF13360"/>
    </source>
</evidence>
<sequence>MLRATASDRTSNRRNFRATSASPHHHCSHPMHTQCFVRSLTILLPLLLSTVVNADWTRFRGPNGSGIATSGAPTEFGKDKNFKWKLELPGRGVSSPIVVGDKVFVTCYSGYGYEGGNLEDLKRHLICADRKSGELLWKKTVNAKMPEDSWQGPGIPTHGYASNTPASDGTHVFAFFGKSGVYAYDLEGNEIWSQSVGQEPSLKGFGSAASPIVTDEHVIVNAADESLSIVWLDKKTGKEMHRAEADGLGECWTTPILVTNNGQSEIALSVIGEVWGLSNATGKLSWFANGVNSRNAQVSLIVDDGIVYATGEESYAIRVDGKNDVSEKNTRWEGRIRTRYATPVLVDGHLFSVSGSVVECVDARTGERVFQDRLPSTNAGSSGADRQPEGPGDQERGDGDRGDQRGGFGRDRGGRDAGGFDSGGRGGRGGGGGDDFASPVAAGGKIYVATNSGMVHVIEAKPEFKVIGSGDMTFDTSGFGGTPAISDDCLFMRSNTHLYCIGE</sequence>
<dbReference type="Proteomes" id="UP000001025">
    <property type="component" value="Chromosome"/>
</dbReference>
<dbReference type="InParanoid" id="Q7UEB0"/>
<dbReference type="KEGG" id="rba:RB11463"/>